<name>A0A6H2A3I1_9ZZZZ</name>
<dbReference type="AlphaFoldDB" id="A0A6H2A3I1"/>
<dbReference type="EMBL" id="MT144485">
    <property type="protein sequence ID" value="QJA54201.1"/>
    <property type="molecule type" value="Genomic_DNA"/>
</dbReference>
<evidence type="ECO:0000313" key="1">
    <source>
        <dbReference type="EMBL" id="QJA54201.1"/>
    </source>
</evidence>
<sequence>MDYVRDVNLGSSQATFTQDHIQYLAGLPYKWDSLAIFPLPWGFSY</sequence>
<dbReference type="EMBL" id="MT142202">
    <property type="protein sequence ID" value="QJA76061.1"/>
    <property type="molecule type" value="Genomic_DNA"/>
</dbReference>
<organism evidence="1">
    <name type="scientific">viral metagenome</name>
    <dbReference type="NCBI Taxonomy" id="1070528"/>
    <lineage>
        <taxon>unclassified sequences</taxon>
        <taxon>metagenomes</taxon>
        <taxon>organismal metagenomes</taxon>
    </lineage>
</organism>
<dbReference type="EMBL" id="MT143250">
    <property type="protein sequence ID" value="QJA94662.1"/>
    <property type="molecule type" value="Genomic_DNA"/>
</dbReference>
<accession>A0A6H2A3I1</accession>
<evidence type="ECO:0000313" key="2">
    <source>
        <dbReference type="EMBL" id="QJA76061.1"/>
    </source>
</evidence>
<gene>
    <name evidence="2" type="ORF">MM415A01589_0013</name>
    <name evidence="3" type="ORF">MM415B03796_0010</name>
    <name evidence="1" type="ORF">TM448A04475_0009</name>
</gene>
<evidence type="ECO:0000313" key="3">
    <source>
        <dbReference type="EMBL" id="QJA94662.1"/>
    </source>
</evidence>
<protein>
    <submittedName>
        <fullName evidence="1">Uncharacterized protein</fullName>
    </submittedName>
</protein>
<proteinExistence type="predicted"/>
<reference evidence="1" key="1">
    <citation type="submission" date="2020-03" db="EMBL/GenBank/DDBJ databases">
        <title>The deep terrestrial virosphere.</title>
        <authorList>
            <person name="Holmfeldt K."/>
            <person name="Nilsson E."/>
            <person name="Simone D."/>
            <person name="Lopez-Fernandez M."/>
            <person name="Wu X."/>
            <person name="de Brujin I."/>
            <person name="Lundin D."/>
            <person name="Andersson A."/>
            <person name="Bertilsson S."/>
            <person name="Dopson M."/>
        </authorList>
    </citation>
    <scope>NUCLEOTIDE SEQUENCE</scope>
    <source>
        <strain evidence="2">MM415A01589</strain>
        <strain evidence="3">MM415B03796</strain>
        <strain evidence="1">TM448A04475</strain>
    </source>
</reference>